<accession>A0A0S6W5Y4</accession>
<reference evidence="5" key="1">
    <citation type="journal article" date="2015" name="PeerJ">
        <title>First genomic representation of candidate bacterial phylum KSB3 points to enhanced environmental sensing as a trigger of wastewater bulking.</title>
        <authorList>
            <person name="Sekiguchi Y."/>
            <person name="Ohashi A."/>
            <person name="Parks D.H."/>
            <person name="Yamauchi T."/>
            <person name="Tyson G.W."/>
            <person name="Hugenholtz P."/>
        </authorList>
    </citation>
    <scope>NUCLEOTIDE SEQUENCE [LARGE SCALE GENOMIC DNA]</scope>
</reference>
<proteinExistence type="inferred from homology"/>
<dbReference type="InterPro" id="IPR000529">
    <property type="entry name" value="Ribosomal_bS6"/>
</dbReference>
<gene>
    <name evidence="3" type="primary">rpsF</name>
    <name evidence="5" type="ORF">U14_04941</name>
</gene>
<dbReference type="GO" id="GO:0005840">
    <property type="term" value="C:ribosome"/>
    <property type="evidence" value="ECO:0007669"/>
    <property type="project" value="UniProtKB-KW"/>
</dbReference>
<dbReference type="Gene3D" id="3.30.70.60">
    <property type="match status" value="1"/>
</dbReference>
<dbReference type="EMBL" id="DF820459">
    <property type="protein sequence ID" value="GAK53674.1"/>
    <property type="molecule type" value="Genomic_DNA"/>
</dbReference>
<keyword evidence="6" id="KW-1185">Reference proteome</keyword>
<dbReference type="InterPro" id="IPR035980">
    <property type="entry name" value="Ribosomal_bS6_sf"/>
</dbReference>
<keyword evidence="3" id="KW-0694">RNA-binding</keyword>
<evidence type="ECO:0000256" key="2">
    <source>
        <dbReference type="ARBA" id="ARBA00035294"/>
    </source>
</evidence>
<dbReference type="Proteomes" id="UP000030700">
    <property type="component" value="Unassembled WGS sequence"/>
</dbReference>
<evidence type="ECO:0000313" key="6">
    <source>
        <dbReference type="Proteomes" id="UP000030700"/>
    </source>
</evidence>
<comment type="similarity">
    <text evidence="1 3">Belongs to the bacterial ribosomal protein bS6 family.</text>
</comment>
<dbReference type="GO" id="GO:0006412">
    <property type="term" value="P:translation"/>
    <property type="evidence" value="ECO:0007669"/>
    <property type="project" value="UniProtKB-UniRule"/>
</dbReference>
<dbReference type="InterPro" id="IPR014717">
    <property type="entry name" value="Transl_elong_EF1B/ribsomal_bS6"/>
</dbReference>
<dbReference type="HOGENOM" id="CLU_113441_5_2_0"/>
<feature type="region of interest" description="Disordered" evidence="4">
    <location>
        <begin position="109"/>
        <end position="142"/>
    </location>
</feature>
<dbReference type="AlphaFoldDB" id="A0A0S6W5Y4"/>
<evidence type="ECO:0000256" key="4">
    <source>
        <dbReference type="SAM" id="MobiDB-lite"/>
    </source>
</evidence>
<comment type="function">
    <text evidence="3">Binds together with bS18 to 16S ribosomal RNA.</text>
</comment>
<dbReference type="STRING" id="1499966.U14_04941"/>
<dbReference type="CDD" id="cd00473">
    <property type="entry name" value="bS6"/>
    <property type="match status" value="1"/>
</dbReference>
<keyword evidence="3" id="KW-0699">rRNA-binding</keyword>
<protein>
    <recommendedName>
        <fullName evidence="2 3">Small ribosomal subunit protein bS6</fullName>
    </recommendedName>
</protein>
<dbReference type="GO" id="GO:0070181">
    <property type="term" value="F:small ribosomal subunit rRNA binding"/>
    <property type="evidence" value="ECO:0007669"/>
    <property type="project" value="TreeGrafter"/>
</dbReference>
<dbReference type="PANTHER" id="PTHR21011:SF1">
    <property type="entry name" value="SMALL RIBOSOMAL SUBUNIT PROTEIN BS6M"/>
    <property type="match status" value="1"/>
</dbReference>
<dbReference type="HAMAP" id="MF_00360">
    <property type="entry name" value="Ribosomal_bS6"/>
    <property type="match status" value="1"/>
</dbReference>
<keyword evidence="3 5" id="KW-0689">Ribosomal protein</keyword>
<dbReference type="InterPro" id="IPR020814">
    <property type="entry name" value="Ribosomal_S6_plastid/chlpt"/>
</dbReference>
<dbReference type="SUPFAM" id="SSF54995">
    <property type="entry name" value="Ribosomal protein S6"/>
    <property type="match status" value="1"/>
</dbReference>
<dbReference type="GO" id="GO:1990904">
    <property type="term" value="C:ribonucleoprotein complex"/>
    <property type="evidence" value="ECO:0007669"/>
    <property type="project" value="UniProtKB-KW"/>
</dbReference>
<keyword evidence="3" id="KW-0687">Ribonucleoprotein</keyword>
<evidence type="ECO:0000256" key="1">
    <source>
        <dbReference type="ARBA" id="ARBA00009512"/>
    </source>
</evidence>
<dbReference type="GO" id="GO:0003735">
    <property type="term" value="F:structural constituent of ribosome"/>
    <property type="evidence" value="ECO:0007669"/>
    <property type="project" value="InterPro"/>
</dbReference>
<sequence length="142" mass="16086">MKTYETLVVINPDLDESEQNKTVDTIQEVITSHGGKIIKVDKWGKRQLAYMIQKKRDGYYALIYFEAAPTAVAELNRRYKLMPEVILRSIVLQLDAAQIADIFNEGAAEKKTPRARFNAAFDDEDDDDIPMGSDELVASTEE</sequence>
<dbReference type="GO" id="GO:0005737">
    <property type="term" value="C:cytoplasm"/>
    <property type="evidence" value="ECO:0007669"/>
    <property type="project" value="UniProtKB-ARBA"/>
</dbReference>
<name>A0A0S6W5Y4_9BACT</name>
<organism evidence="5">
    <name type="scientific">Candidatus Moduliflexus flocculans</name>
    <dbReference type="NCBI Taxonomy" id="1499966"/>
    <lineage>
        <taxon>Bacteria</taxon>
        <taxon>Candidatus Moduliflexota</taxon>
        <taxon>Candidatus Moduliflexia</taxon>
        <taxon>Candidatus Moduliflexales</taxon>
        <taxon>Candidatus Moduliflexaceae</taxon>
    </lineage>
</organism>
<evidence type="ECO:0000256" key="3">
    <source>
        <dbReference type="HAMAP-Rule" id="MF_00360"/>
    </source>
</evidence>
<dbReference type="NCBIfam" id="TIGR00166">
    <property type="entry name" value="S6"/>
    <property type="match status" value="1"/>
</dbReference>
<evidence type="ECO:0000313" key="5">
    <source>
        <dbReference type="EMBL" id="GAK53674.1"/>
    </source>
</evidence>
<dbReference type="PANTHER" id="PTHR21011">
    <property type="entry name" value="MITOCHONDRIAL 28S RIBOSOMAL PROTEIN S6"/>
    <property type="match status" value="1"/>
</dbReference>
<dbReference type="Pfam" id="PF01250">
    <property type="entry name" value="Ribosomal_S6"/>
    <property type="match status" value="1"/>
</dbReference>